<evidence type="ECO:0000313" key="2">
    <source>
        <dbReference type="Proteomes" id="UP000022141"/>
    </source>
</evidence>
<keyword evidence="2" id="KW-1185">Reference proteome</keyword>
<reference evidence="1" key="1">
    <citation type="submission" date="2014-02" db="EMBL/GenBank/DDBJ databases">
        <title>Expanding our view of genomic diversity in Candidatus Accumulibacter clades.</title>
        <authorList>
            <person name="Skennerton C.T."/>
            <person name="Barr J.J."/>
            <person name="Slater F.R."/>
            <person name="Bond P.L."/>
            <person name="Tyson G.W."/>
        </authorList>
    </citation>
    <scope>NUCLEOTIDE SEQUENCE [LARGE SCALE GENOMIC DNA]</scope>
</reference>
<comment type="caution">
    <text evidence="1">The sequence shown here is derived from an EMBL/GenBank/DDBJ whole genome shotgun (WGS) entry which is preliminary data.</text>
</comment>
<accession>A0A011QM25</accession>
<protein>
    <submittedName>
        <fullName evidence="1">Uncharacterized protein</fullName>
    </submittedName>
</protein>
<dbReference type="eggNOG" id="ENOG50343HV">
    <property type="taxonomic scope" value="Bacteria"/>
</dbReference>
<evidence type="ECO:0000313" key="1">
    <source>
        <dbReference type="EMBL" id="EXI90050.1"/>
    </source>
</evidence>
<organism evidence="1 2">
    <name type="scientific">Accumulibacter regalis</name>
    <dbReference type="NCBI Taxonomy" id="522306"/>
    <lineage>
        <taxon>Bacteria</taxon>
        <taxon>Pseudomonadati</taxon>
        <taxon>Pseudomonadota</taxon>
        <taxon>Betaproteobacteria</taxon>
        <taxon>Candidatus Accumulibacter</taxon>
    </lineage>
</organism>
<dbReference type="STRING" id="1454004.AW11_01083"/>
<proteinExistence type="predicted"/>
<dbReference type="EMBL" id="JEMY01000010">
    <property type="protein sequence ID" value="EXI90050.1"/>
    <property type="molecule type" value="Genomic_DNA"/>
</dbReference>
<dbReference type="AlphaFoldDB" id="A0A011QM25"/>
<gene>
    <name evidence="1" type="ORF">AW11_01083</name>
</gene>
<name>A0A011QM25_ACCRE</name>
<dbReference type="Proteomes" id="UP000022141">
    <property type="component" value="Unassembled WGS sequence"/>
</dbReference>
<sequence>MNNNKKINIDSLDPNIPLLGNYFQFTGKTTWMPTTALCLADMLLANHPPEFRTVLGIIGDNTGETPQAGYSALGPMYFDFDGEDIEEAINGFHGFLAKLQGLSLNLHMVRLFASGVKGFHIEIPMQCFMGRIPDDGVLNLAYLYRECAHALYVDTLDLRVFSARKGRAWRVPNRRRESGTYKVPLAVGQALNMTPESCAALVSAPRPFPSLVTPELCPDLALIYSKARTKIAGKATHKRKVSDVAKSLRSRFGSKIPGVMAALGQGRFPARTGWNTICIQLVTLAHALDIDEETTVTQYRGLINSHESDGRRYNTSDGRRYNTAAKRERELRRLHSYVDGNPTYEVSIGGLRSILPQGLPCPEWRGL</sequence>